<sequence length="568" mass="61098">MTSLRFDHSGTGEFSLVTRLSGSEASSKDGGKSVTAFAVSPNMSDSAVSGVFSNVESHGFFHATSSTNHKLSHGHGSVQFPCSSISPPMAASSGRSSFSCTNESHRSEVSSESPGNTSDGEATLTEHDYIGLAEAASASSERTFSSGVPDLNLRETELRLGPPKAFHSCPDRSNETPSVGGHVEPFSGAWDEERQSYAACREQISCRGEGFVSCAADRLQTPVGTSSRPCEKAEMPRDAPRIHAAPQVTGAKRGFSEAICGQFAEESAFAANISTSIAPISRSAADLETKHIRSRMMPPVYPWGSMNQMHTSRPMDLDQSRVPFQPFSSARSLQAQQKSIPSGEAGALIDLKDSSAKLWDSCSKRTSDSPFGKASASEVLYGRKECPELPGDDSENAPASSAPVVGWPPVQSFRNKALATQPQPKPMNESQVLPSSVTPTGNTMVDSFFVKVYMDGVAIGRKVDLKNSNSYEKLSFVLEEMFHRFILGNGRAQKSNVALMKENKERSLFHGSEYVLTYEDKDGDLMLVGDVPWSMFMGTVKRLRIMKGSDAIGLAPKASGKENTKGQR</sequence>
<evidence type="ECO:0000313" key="1">
    <source>
        <dbReference type="EMBL" id="KAJ7562194.1"/>
    </source>
</evidence>
<name>A0ACC2E6U5_DIPCM</name>
<evidence type="ECO:0000313" key="2">
    <source>
        <dbReference type="Proteomes" id="UP001162992"/>
    </source>
</evidence>
<gene>
    <name evidence="1" type="ORF">O6H91_03G058300</name>
</gene>
<accession>A0ACC2E6U5</accession>
<keyword evidence="2" id="KW-1185">Reference proteome</keyword>
<comment type="caution">
    <text evidence="1">The sequence shown here is derived from an EMBL/GenBank/DDBJ whole genome shotgun (WGS) entry which is preliminary data.</text>
</comment>
<organism evidence="1 2">
    <name type="scientific">Diphasiastrum complanatum</name>
    <name type="common">Issler's clubmoss</name>
    <name type="synonym">Lycopodium complanatum</name>
    <dbReference type="NCBI Taxonomy" id="34168"/>
    <lineage>
        <taxon>Eukaryota</taxon>
        <taxon>Viridiplantae</taxon>
        <taxon>Streptophyta</taxon>
        <taxon>Embryophyta</taxon>
        <taxon>Tracheophyta</taxon>
        <taxon>Lycopodiopsida</taxon>
        <taxon>Lycopodiales</taxon>
        <taxon>Lycopodiaceae</taxon>
        <taxon>Lycopodioideae</taxon>
        <taxon>Diphasiastrum</taxon>
    </lineage>
</organism>
<dbReference type="EMBL" id="CM055094">
    <property type="protein sequence ID" value="KAJ7562194.1"/>
    <property type="molecule type" value="Genomic_DNA"/>
</dbReference>
<dbReference type="Proteomes" id="UP001162992">
    <property type="component" value="Chromosome 3"/>
</dbReference>
<proteinExistence type="predicted"/>
<protein>
    <submittedName>
        <fullName evidence="1">Uncharacterized protein</fullName>
    </submittedName>
</protein>
<reference evidence="2" key="1">
    <citation type="journal article" date="2024" name="Proc. Natl. Acad. Sci. U.S.A.">
        <title>Extraordinary preservation of gene collinearity over three hundred million years revealed in homosporous lycophytes.</title>
        <authorList>
            <person name="Li C."/>
            <person name="Wickell D."/>
            <person name="Kuo L.Y."/>
            <person name="Chen X."/>
            <person name="Nie B."/>
            <person name="Liao X."/>
            <person name="Peng D."/>
            <person name="Ji J."/>
            <person name="Jenkins J."/>
            <person name="Williams M."/>
            <person name="Shu S."/>
            <person name="Plott C."/>
            <person name="Barry K."/>
            <person name="Rajasekar S."/>
            <person name="Grimwood J."/>
            <person name="Han X."/>
            <person name="Sun S."/>
            <person name="Hou Z."/>
            <person name="He W."/>
            <person name="Dai G."/>
            <person name="Sun C."/>
            <person name="Schmutz J."/>
            <person name="Leebens-Mack J.H."/>
            <person name="Li F.W."/>
            <person name="Wang L."/>
        </authorList>
    </citation>
    <scope>NUCLEOTIDE SEQUENCE [LARGE SCALE GENOMIC DNA]</scope>
    <source>
        <strain evidence="2">cv. PW_Plant_1</strain>
    </source>
</reference>